<keyword evidence="11" id="KW-0503">Monooxygenase</keyword>
<evidence type="ECO:0000256" key="13">
    <source>
        <dbReference type="SAM" id="Phobius"/>
    </source>
</evidence>
<evidence type="ECO:0000256" key="12">
    <source>
        <dbReference type="ARBA" id="ARBA00023136"/>
    </source>
</evidence>
<dbReference type="InterPro" id="IPR050476">
    <property type="entry name" value="Insect_CytP450_Detox"/>
</dbReference>
<name>A0ABQ9HUS2_9NEOP</name>
<reference evidence="14 15" key="1">
    <citation type="submission" date="2023-02" db="EMBL/GenBank/DDBJ databases">
        <title>LHISI_Scaffold_Assembly.</title>
        <authorList>
            <person name="Stuart O.P."/>
            <person name="Cleave R."/>
            <person name="Magrath M.J.L."/>
            <person name="Mikheyev A.S."/>
        </authorList>
    </citation>
    <scope>NUCLEOTIDE SEQUENCE [LARGE SCALE GENOMIC DNA]</scope>
    <source>
        <strain evidence="14">Daus_M_001</strain>
        <tissue evidence="14">Leg muscle</tissue>
    </source>
</reference>
<accession>A0ABQ9HUS2</accession>
<dbReference type="PANTHER" id="PTHR24292:SF54">
    <property type="entry name" value="CYP9F3-RELATED"/>
    <property type="match status" value="1"/>
</dbReference>
<keyword evidence="15" id="KW-1185">Reference proteome</keyword>
<keyword evidence="5" id="KW-0349">Heme</keyword>
<evidence type="ECO:0000313" key="14">
    <source>
        <dbReference type="EMBL" id="KAJ8888147.1"/>
    </source>
</evidence>
<dbReference type="PRINTS" id="PR00385">
    <property type="entry name" value="P450"/>
</dbReference>
<dbReference type="Gene3D" id="1.10.630.10">
    <property type="entry name" value="Cytochrome P450"/>
    <property type="match status" value="1"/>
</dbReference>
<keyword evidence="12 13" id="KW-0472">Membrane</keyword>
<comment type="cofactor">
    <cofactor evidence="1">
        <name>heme</name>
        <dbReference type="ChEBI" id="CHEBI:30413"/>
    </cofactor>
</comment>
<evidence type="ECO:0000256" key="7">
    <source>
        <dbReference type="ARBA" id="ARBA00022824"/>
    </source>
</evidence>
<feature type="transmembrane region" description="Helical" evidence="13">
    <location>
        <begin position="136"/>
        <end position="155"/>
    </location>
</feature>
<evidence type="ECO:0000313" key="15">
    <source>
        <dbReference type="Proteomes" id="UP001159363"/>
    </source>
</evidence>
<dbReference type="InterPro" id="IPR002401">
    <property type="entry name" value="Cyt_P450_E_grp-I"/>
</dbReference>
<evidence type="ECO:0000256" key="3">
    <source>
        <dbReference type="ARBA" id="ARBA00004406"/>
    </source>
</evidence>
<dbReference type="CDD" id="cd11056">
    <property type="entry name" value="CYP6-like"/>
    <property type="match status" value="1"/>
</dbReference>
<comment type="caution">
    <text evidence="14">The sequence shown here is derived from an EMBL/GenBank/DDBJ whole genome shotgun (WGS) entry which is preliminary data.</text>
</comment>
<protein>
    <recommendedName>
        <fullName evidence="16">Cytochrome P450</fullName>
    </recommendedName>
</protein>
<gene>
    <name evidence="14" type="ORF">PR048_007634</name>
</gene>
<evidence type="ECO:0000256" key="5">
    <source>
        <dbReference type="ARBA" id="ARBA00022617"/>
    </source>
</evidence>
<evidence type="ECO:0000256" key="6">
    <source>
        <dbReference type="ARBA" id="ARBA00022723"/>
    </source>
</evidence>
<dbReference type="PROSITE" id="PS00086">
    <property type="entry name" value="CYTOCHROME_P450"/>
    <property type="match status" value="1"/>
</dbReference>
<keyword evidence="9" id="KW-0560">Oxidoreductase</keyword>
<keyword evidence="8" id="KW-0492">Microsome</keyword>
<dbReference type="Proteomes" id="UP001159363">
    <property type="component" value="Chromosome 3"/>
</dbReference>
<dbReference type="InterPro" id="IPR017972">
    <property type="entry name" value="Cyt_P450_CS"/>
</dbReference>
<keyword evidence="13" id="KW-1133">Transmembrane helix</keyword>
<evidence type="ECO:0000256" key="1">
    <source>
        <dbReference type="ARBA" id="ARBA00001971"/>
    </source>
</evidence>
<sequence>MMSTLSRRYAMPRANITSVFKAWCCQAEVIPSKDIPICSWTPIGEDPGSICGSAILISVCRGFPQIAPVARALASHHGYPGSIPRWFAPGFSHVGIVLDNAACRRVFSTCPGMTDTNISLPETTCAEIMGVIFQSLGWDMAFIMACLILFASWYYTTAFSYWSSRGVHSMKPVVFFGNTKDKILMVRSFTDVQADIYRRTDGHKFVGFYDATTPVLMVKDLELIKNVLVRDFPCFMDRGLPSDTRNPINANLFALGGSKWRKLRSKLTPTFTLAKIKTMSKLMVECSEELVEWLEDINSSEDVVEVKEVAAKYTTDVIGSCVFGLQINAIKDPNCEFRVMGRNILEPGELALKHRIIITLFPFLGKLLASRKADINAFFLRIVKDVVSYREKNNVVRDDFIQLLIQLKKYGKVEDERNSKRLACSPPTNANRVQSPAGLLPNFRMWESCRMMPLVDGFSRKSPVSLTLSFQRCSILTSFAPIGSQDVLVRSQITDSLLAAQCFIFFVAGFETSSTTISCCLHELSLNVAIQDKLRREIYSVLRKHSYNLTYEAIQEMKYLEQVIDETLRKYPPSGFLARTCTKPYTIPNTNVHLEKGTVVIIPVRSIHHDPKYFPCPQRFDPERFSQENINKIPQFAYLPFGEGPRLCIGLRFGRMQVKVGLIALLKHYEFSVCEKTSVPIKFSFKIPLVDPPKEVWLKIKKMPPIREVLPKNDVHKRVKIIRETFQMSS</sequence>
<comment type="subcellular location">
    <subcellularLocation>
        <location evidence="3">Endoplasmic reticulum membrane</location>
        <topology evidence="3">Peripheral membrane protein</topology>
    </subcellularLocation>
    <subcellularLocation>
        <location evidence="2">Microsome membrane</location>
        <topology evidence="2">Peripheral membrane protein</topology>
    </subcellularLocation>
</comment>
<dbReference type="InterPro" id="IPR036396">
    <property type="entry name" value="Cyt_P450_sf"/>
</dbReference>
<evidence type="ECO:0000256" key="11">
    <source>
        <dbReference type="ARBA" id="ARBA00023033"/>
    </source>
</evidence>
<dbReference type="Pfam" id="PF00067">
    <property type="entry name" value="p450"/>
    <property type="match status" value="2"/>
</dbReference>
<keyword evidence="6" id="KW-0479">Metal-binding</keyword>
<dbReference type="InterPro" id="IPR001128">
    <property type="entry name" value="Cyt_P450"/>
</dbReference>
<keyword evidence="13" id="KW-0812">Transmembrane</keyword>
<evidence type="ECO:0000256" key="8">
    <source>
        <dbReference type="ARBA" id="ARBA00022848"/>
    </source>
</evidence>
<dbReference type="EMBL" id="JARBHB010000003">
    <property type="protein sequence ID" value="KAJ8888147.1"/>
    <property type="molecule type" value="Genomic_DNA"/>
</dbReference>
<evidence type="ECO:0000256" key="10">
    <source>
        <dbReference type="ARBA" id="ARBA00023004"/>
    </source>
</evidence>
<evidence type="ECO:0000256" key="9">
    <source>
        <dbReference type="ARBA" id="ARBA00023002"/>
    </source>
</evidence>
<dbReference type="SUPFAM" id="SSF48264">
    <property type="entry name" value="Cytochrome P450"/>
    <property type="match status" value="1"/>
</dbReference>
<proteinExistence type="inferred from homology"/>
<comment type="similarity">
    <text evidence="4">Belongs to the cytochrome P450 family.</text>
</comment>
<evidence type="ECO:0008006" key="16">
    <source>
        <dbReference type="Google" id="ProtNLM"/>
    </source>
</evidence>
<keyword evidence="10" id="KW-0408">Iron</keyword>
<evidence type="ECO:0000256" key="2">
    <source>
        <dbReference type="ARBA" id="ARBA00004174"/>
    </source>
</evidence>
<organism evidence="14 15">
    <name type="scientific">Dryococelus australis</name>
    <dbReference type="NCBI Taxonomy" id="614101"/>
    <lineage>
        <taxon>Eukaryota</taxon>
        <taxon>Metazoa</taxon>
        <taxon>Ecdysozoa</taxon>
        <taxon>Arthropoda</taxon>
        <taxon>Hexapoda</taxon>
        <taxon>Insecta</taxon>
        <taxon>Pterygota</taxon>
        <taxon>Neoptera</taxon>
        <taxon>Polyneoptera</taxon>
        <taxon>Phasmatodea</taxon>
        <taxon>Verophasmatodea</taxon>
        <taxon>Anareolatae</taxon>
        <taxon>Phasmatidae</taxon>
        <taxon>Eurycanthinae</taxon>
        <taxon>Dryococelus</taxon>
    </lineage>
</organism>
<evidence type="ECO:0000256" key="4">
    <source>
        <dbReference type="ARBA" id="ARBA00010617"/>
    </source>
</evidence>
<dbReference type="PRINTS" id="PR00463">
    <property type="entry name" value="EP450I"/>
</dbReference>
<dbReference type="PANTHER" id="PTHR24292">
    <property type="entry name" value="CYTOCHROME P450"/>
    <property type="match status" value="1"/>
</dbReference>
<keyword evidence="7" id="KW-0256">Endoplasmic reticulum</keyword>